<reference evidence="3 4" key="1">
    <citation type="submission" date="2020-07" db="EMBL/GenBank/DDBJ databases">
        <title>Sequencing the genomes of 1000 actinobacteria strains.</title>
        <authorList>
            <person name="Klenk H.-P."/>
        </authorList>
    </citation>
    <scope>NUCLEOTIDE SEQUENCE [LARGE SCALE GENOMIC DNA]</scope>
    <source>
        <strain evidence="3 4">DSM 21350</strain>
    </source>
</reference>
<dbReference type="NCBIfam" id="TIGR00229">
    <property type="entry name" value="sensory_box"/>
    <property type="match status" value="1"/>
</dbReference>
<dbReference type="Gene3D" id="3.30.565.10">
    <property type="entry name" value="Histidine kinase-like ATPase, C-terminal domain"/>
    <property type="match status" value="1"/>
</dbReference>
<dbReference type="PANTHER" id="PTHR35526:SF3">
    <property type="entry name" value="ANTI-SIGMA-F FACTOR RSBW"/>
    <property type="match status" value="1"/>
</dbReference>
<dbReference type="EMBL" id="JACCBG010000001">
    <property type="protein sequence ID" value="NYD40441.1"/>
    <property type="molecule type" value="Genomic_DNA"/>
</dbReference>
<feature type="domain" description="Histidine kinase/HSP90-like ATPase" evidence="2">
    <location>
        <begin position="12"/>
        <end position="122"/>
    </location>
</feature>
<evidence type="ECO:0000313" key="3">
    <source>
        <dbReference type="EMBL" id="NYD40441.1"/>
    </source>
</evidence>
<dbReference type="GO" id="GO:0004674">
    <property type="term" value="F:protein serine/threonine kinase activity"/>
    <property type="evidence" value="ECO:0007669"/>
    <property type="project" value="UniProtKB-KW"/>
</dbReference>
<evidence type="ECO:0000259" key="2">
    <source>
        <dbReference type="Pfam" id="PF13581"/>
    </source>
</evidence>
<dbReference type="InterPro" id="IPR035965">
    <property type="entry name" value="PAS-like_dom_sf"/>
</dbReference>
<keyword evidence="1" id="KW-0723">Serine/threonine-protein kinase</keyword>
<evidence type="ECO:0000313" key="4">
    <source>
        <dbReference type="Proteomes" id="UP000535511"/>
    </source>
</evidence>
<accession>A0A7Y9E3X1</accession>
<dbReference type="AlphaFoldDB" id="A0A7Y9E3X1"/>
<keyword evidence="1" id="KW-0808">Transferase</keyword>
<proteinExistence type="predicted"/>
<dbReference type="SUPFAM" id="SSF55874">
    <property type="entry name" value="ATPase domain of HSP90 chaperone/DNA topoisomerase II/histidine kinase"/>
    <property type="match status" value="1"/>
</dbReference>
<dbReference type="PANTHER" id="PTHR35526">
    <property type="entry name" value="ANTI-SIGMA-F FACTOR RSBW-RELATED"/>
    <property type="match status" value="1"/>
</dbReference>
<dbReference type="InterPro" id="IPR036890">
    <property type="entry name" value="HATPase_C_sf"/>
</dbReference>
<dbReference type="CDD" id="cd16936">
    <property type="entry name" value="HATPase_RsbW-like"/>
    <property type="match status" value="1"/>
</dbReference>
<organism evidence="3 4">
    <name type="scientific">Nocardioides panaciterrulae</name>
    <dbReference type="NCBI Taxonomy" id="661492"/>
    <lineage>
        <taxon>Bacteria</taxon>
        <taxon>Bacillati</taxon>
        <taxon>Actinomycetota</taxon>
        <taxon>Actinomycetes</taxon>
        <taxon>Propionibacteriales</taxon>
        <taxon>Nocardioidaceae</taxon>
        <taxon>Nocardioides</taxon>
    </lineage>
</organism>
<sequence length="430" mass="46136">MEGCARGVHRGFDARPSSAAGARRLVREELARAGREDLRDAAELLVTELVTNALVHSGTPMEVCASVGVDGLYVEVHDASPQLPLVRHHADLAGTGRGLRLLQHMADRWGAEPRSGGKCVWFELTSGEHADEWLAATLTGVEQLALREDPPDAVLIELLNVPLLLHQAWAQHAEALLREHLLTTIGEDDGPAALQAHAAASKALGLLLEQLPDPSLAEDPDQLMSSAVEPVVSRPRLVVAVPRGSLRGFRMLDELLDAALALAEAGVLLNPPTQPEIRTFRRWICHEVLRQGEGGRPTPWTDQSDAAPPATDPLPSEVLEEIAGATAALVAADDADGIVALSPTALALLGYDTAAELVGRRLLAMIPSRYRQAHLAGFTMHLANGRAPLLGHPVRVPALRRDGSEVIVELLVEARRLPGGRRLFVAELRP</sequence>
<name>A0A7Y9E3X1_9ACTN</name>
<dbReference type="Pfam" id="PF13581">
    <property type="entry name" value="HATPase_c_2"/>
    <property type="match status" value="1"/>
</dbReference>
<keyword evidence="1" id="KW-0418">Kinase</keyword>
<gene>
    <name evidence="3" type="ORF">BJZ21_000524</name>
</gene>
<dbReference type="Proteomes" id="UP000535511">
    <property type="component" value="Unassembled WGS sequence"/>
</dbReference>
<comment type="caution">
    <text evidence="3">The sequence shown here is derived from an EMBL/GenBank/DDBJ whole genome shotgun (WGS) entry which is preliminary data.</text>
</comment>
<dbReference type="Gene3D" id="3.30.450.20">
    <property type="entry name" value="PAS domain"/>
    <property type="match status" value="1"/>
</dbReference>
<dbReference type="InterPro" id="IPR050267">
    <property type="entry name" value="Anti-sigma-factor_SerPK"/>
</dbReference>
<dbReference type="SUPFAM" id="SSF55785">
    <property type="entry name" value="PYP-like sensor domain (PAS domain)"/>
    <property type="match status" value="1"/>
</dbReference>
<dbReference type="RefSeq" id="WP_179662331.1">
    <property type="nucleotide sequence ID" value="NZ_JACCBG010000001.1"/>
</dbReference>
<dbReference type="InterPro" id="IPR003594">
    <property type="entry name" value="HATPase_dom"/>
</dbReference>
<keyword evidence="4" id="KW-1185">Reference proteome</keyword>
<evidence type="ECO:0000256" key="1">
    <source>
        <dbReference type="ARBA" id="ARBA00022527"/>
    </source>
</evidence>
<protein>
    <submittedName>
        <fullName evidence="3">PAS domain S-box-containing protein</fullName>
    </submittedName>
</protein>
<dbReference type="InterPro" id="IPR000014">
    <property type="entry name" value="PAS"/>
</dbReference>